<dbReference type="InParanoid" id="A0A3Q1FKH0"/>
<keyword evidence="1" id="KW-0393">Immunoglobulin domain</keyword>
<accession>A0A3Q1FKH0</accession>
<dbReference type="SMART" id="SM00406">
    <property type="entry name" value="IGv"/>
    <property type="match status" value="1"/>
</dbReference>
<proteinExistence type="predicted"/>
<name>A0A3Q1FKH0_9TELE</name>
<dbReference type="Ensembl" id="ENSAPOT00000026965.1">
    <property type="protein sequence ID" value="ENSAPOP00000017633.1"/>
    <property type="gene ID" value="ENSAPOG00000020873.1"/>
</dbReference>
<feature type="domain" description="Ig-like" evidence="2">
    <location>
        <begin position="101"/>
        <end position="192"/>
    </location>
</feature>
<dbReference type="InterPro" id="IPR003006">
    <property type="entry name" value="Ig/MHC_CS"/>
</dbReference>
<sequence length="411" mass="45582">PVADDSYAISWIRKYEEKPMDWIFHMWGGGFLNYDTSLRSKFSYSRDMSAGTVTITGQNLQSEDTAVYYCVRHCTMKHCDSFDYWGRGTEVTVTSATPTLPDVFPLVSCKSATENEVTLGCLAYGFYPKSATFMWTNASGTKLDSHQYISYPSNNNTYTGVSVITVSESDSSAYKCSVNHPEGNRSVTVKLSNVFFLSYFPSTGSGVFSPEVTLLSVPSEDKQALVCTIEKLSSETLSVSWKKNGVSETGFMDGKSKKTGDVYSTVSVLKVTKADWDSNAVYTCEVTHDGLTYTKTISKDGTEPKVTVHILPEQDINQEVTLVCLVSSSMLQDYYITWTEDNGQTTGIYTNGINFPPQKTKNGYSVTSLYATTKKKWNDGYMIKCHVWPAGRKDKVKPHGVSKDMGNAIEC</sequence>
<evidence type="ECO:0000313" key="4">
    <source>
        <dbReference type="Proteomes" id="UP000257200"/>
    </source>
</evidence>
<reference evidence="3" key="1">
    <citation type="submission" date="2025-08" db="UniProtKB">
        <authorList>
            <consortium name="Ensembl"/>
        </authorList>
    </citation>
    <scope>IDENTIFICATION</scope>
</reference>
<reference evidence="3" key="2">
    <citation type="submission" date="2025-09" db="UniProtKB">
        <authorList>
            <consortium name="Ensembl"/>
        </authorList>
    </citation>
    <scope>IDENTIFICATION</scope>
</reference>
<dbReference type="InterPro" id="IPR003597">
    <property type="entry name" value="Ig_C1-set"/>
</dbReference>
<dbReference type="AlphaFoldDB" id="A0A3Q1FKH0"/>
<dbReference type="Pfam" id="PF07654">
    <property type="entry name" value="C1-set"/>
    <property type="match status" value="3"/>
</dbReference>
<dbReference type="STRING" id="80966.ENSAPOP00000017633"/>
<dbReference type="InterPro" id="IPR013783">
    <property type="entry name" value="Ig-like_fold"/>
</dbReference>
<dbReference type="PROSITE" id="PS00290">
    <property type="entry name" value="IG_MHC"/>
    <property type="match status" value="1"/>
</dbReference>
<dbReference type="InterPro" id="IPR036179">
    <property type="entry name" value="Ig-like_dom_sf"/>
</dbReference>
<dbReference type="PROSITE" id="PS50835">
    <property type="entry name" value="IG_LIKE"/>
    <property type="match status" value="3"/>
</dbReference>
<dbReference type="InterPro" id="IPR050380">
    <property type="entry name" value="Immune_Resp_Modulators"/>
</dbReference>
<evidence type="ECO:0000259" key="2">
    <source>
        <dbReference type="PROSITE" id="PS50835"/>
    </source>
</evidence>
<dbReference type="Proteomes" id="UP000257200">
    <property type="component" value="Unplaced"/>
</dbReference>
<dbReference type="SMART" id="SM00407">
    <property type="entry name" value="IGc1"/>
    <property type="match status" value="2"/>
</dbReference>
<dbReference type="CDD" id="cd00098">
    <property type="entry name" value="IgC1"/>
    <property type="match status" value="2"/>
</dbReference>
<evidence type="ECO:0000256" key="1">
    <source>
        <dbReference type="ARBA" id="ARBA00023319"/>
    </source>
</evidence>
<dbReference type="InterPro" id="IPR007110">
    <property type="entry name" value="Ig-like_dom"/>
</dbReference>
<dbReference type="SUPFAM" id="SSF48726">
    <property type="entry name" value="Immunoglobulin"/>
    <property type="match status" value="4"/>
</dbReference>
<protein>
    <submittedName>
        <fullName evidence="3">Immunoglobulin mu heavy chain-like</fullName>
    </submittedName>
</protein>
<dbReference type="Gene3D" id="2.60.40.10">
    <property type="entry name" value="Immunoglobulins"/>
    <property type="match status" value="4"/>
</dbReference>
<evidence type="ECO:0000313" key="3">
    <source>
        <dbReference type="Ensembl" id="ENSAPOP00000017633.1"/>
    </source>
</evidence>
<feature type="domain" description="Ig-like" evidence="2">
    <location>
        <begin position="304"/>
        <end position="387"/>
    </location>
</feature>
<feature type="domain" description="Ig-like" evidence="2">
    <location>
        <begin position="210"/>
        <end position="298"/>
    </location>
</feature>
<dbReference type="GeneTree" id="ENSGT00940000161491"/>
<dbReference type="PANTHER" id="PTHR23411">
    <property type="entry name" value="TAPASIN"/>
    <property type="match status" value="1"/>
</dbReference>
<keyword evidence="4" id="KW-1185">Reference proteome</keyword>
<dbReference type="Pfam" id="PF07686">
    <property type="entry name" value="V-set"/>
    <property type="match status" value="1"/>
</dbReference>
<dbReference type="InterPro" id="IPR013106">
    <property type="entry name" value="Ig_V-set"/>
</dbReference>
<organism evidence="3 4">
    <name type="scientific">Acanthochromis polyacanthus</name>
    <name type="common">spiny chromis</name>
    <dbReference type="NCBI Taxonomy" id="80966"/>
    <lineage>
        <taxon>Eukaryota</taxon>
        <taxon>Metazoa</taxon>
        <taxon>Chordata</taxon>
        <taxon>Craniata</taxon>
        <taxon>Vertebrata</taxon>
        <taxon>Euteleostomi</taxon>
        <taxon>Actinopterygii</taxon>
        <taxon>Neopterygii</taxon>
        <taxon>Teleostei</taxon>
        <taxon>Neoteleostei</taxon>
        <taxon>Acanthomorphata</taxon>
        <taxon>Ovalentaria</taxon>
        <taxon>Pomacentridae</taxon>
        <taxon>Acanthochromis</taxon>
    </lineage>
</organism>